<sequence>MSERPSWENSLDQLTNELGAKLQLGFAISLQAKEYIASISDQETRTALKSLFDRIGASARASSDTKWLLAMANAGLDQETINNIWFNKEELSALVHDSIRDIIDKLQDSQGV</sequence>
<dbReference type="AlphaFoldDB" id="A0A1G1V684"/>
<evidence type="ECO:0000313" key="1">
    <source>
        <dbReference type="EMBL" id="OGY10930.1"/>
    </source>
</evidence>
<reference evidence="1 2" key="1">
    <citation type="journal article" date="2016" name="Nat. Commun.">
        <title>Thousands of microbial genomes shed light on interconnected biogeochemical processes in an aquifer system.</title>
        <authorList>
            <person name="Anantharaman K."/>
            <person name="Brown C.T."/>
            <person name="Hug L.A."/>
            <person name="Sharon I."/>
            <person name="Castelle C.J."/>
            <person name="Probst A.J."/>
            <person name="Thomas B.C."/>
            <person name="Singh A."/>
            <person name="Wilkins M.J."/>
            <person name="Karaoz U."/>
            <person name="Brodie E.L."/>
            <person name="Williams K.H."/>
            <person name="Hubbard S.S."/>
            <person name="Banfield J.F."/>
        </authorList>
    </citation>
    <scope>NUCLEOTIDE SEQUENCE [LARGE SCALE GENOMIC DNA]</scope>
</reference>
<proteinExistence type="predicted"/>
<gene>
    <name evidence="1" type="ORF">A3F61_01925</name>
</gene>
<comment type="caution">
    <text evidence="1">The sequence shown here is derived from an EMBL/GenBank/DDBJ whole genome shotgun (WGS) entry which is preliminary data.</text>
</comment>
<accession>A0A1G1V684</accession>
<evidence type="ECO:0000313" key="2">
    <source>
        <dbReference type="Proteomes" id="UP000178272"/>
    </source>
</evidence>
<dbReference type="EMBL" id="MHCA01000047">
    <property type="protein sequence ID" value="OGY10930.1"/>
    <property type="molecule type" value="Genomic_DNA"/>
</dbReference>
<dbReference type="Proteomes" id="UP000178272">
    <property type="component" value="Unassembled WGS sequence"/>
</dbReference>
<name>A0A1G1V684_9BACT</name>
<protein>
    <submittedName>
        <fullName evidence="1">Uncharacterized protein</fullName>
    </submittedName>
</protein>
<organism evidence="1 2">
    <name type="scientific">Candidatus Blackburnbacteria bacterium RIFCSPHIGHO2_12_FULL_41_13b</name>
    <dbReference type="NCBI Taxonomy" id="1797517"/>
    <lineage>
        <taxon>Bacteria</taxon>
        <taxon>Candidatus Blackburniibacteriota</taxon>
    </lineage>
</organism>